<keyword evidence="3" id="KW-1185">Reference proteome</keyword>
<protein>
    <submittedName>
        <fullName evidence="2">Uncharacterized protein</fullName>
    </submittedName>
</protein>
<dbReference type="AlphaFoldDB" id="A0A1X2IA55"/>
<reference evidence="2 3" key="1">
    <citation type="submission" date="2016-07" db="EMBL/GenBank/DDBJ databases">
        <title>Pervasive Adenine N6-methylation of Active Genes in Fungi.</title>
        <authorList>
            <consortium name="DOE Joint Genome Institute"/>
            <person name="Mondo S.J."/>
            <person name="Dannebaum R.O."/>
            <person name="Kuo R.C."/>
            <person name="Labutti K."/>
            <person name="Haridas S."/>
            <person name="Kuo A."/>
            <person name="Salamov A."/>
            <person name="Ahrendt S.R."/>
            <person name="Lipzen A."/>
            <person name="Sullivan W."/>
            <person name="Andreopoulos W.B."/>
            <person name="Clum A."/>
            <person name="Lindquist E."/>
            <person name="Daum C."/>
            <person name="Ramamoorthy G.K."/>
            <person name="Gryganskyi A."/>
            <person name="Culley D."/>
            <person name="Magnuson J.K."/>
            <person name="James T.Y."/>
            <person name="O'Malley M.A."/>
            <person name="Stajich J.E."/>
            <person name="Spatafora J.W."/>
            <person name="Visel A."/>
            <person name="Grigoriev I.V."/>
        </authorList>
    </citation>
    <scope>NUCLEOTIDE SEQUENCE [LARGE SCALE GENOMIC DNA]</scope>
    <source>
        <strain evidence="2 3">NRRL 1336</strain>
    </source>
</reference>
<feature type="region of interest" description="Disordered" evidence="1">
    <location>
        <begin position="1"/>
        <end position="24"/>
    </location>
</feature>
<gene>
    <name evidence="2" type="ORF">BCR42DRAFT_493384</name>
</gene>
<sequence>MRLRTTSDCYIPSASPAQLPPDYPEIKRPSSQITAAVFNDLTSPHKPHLLEPAKEHKTFGQHPTHTTTKTLARSVFLPRNFDSFSAFLKHVTVIHSDEYDFYDELIQNTIQTSADRDAPSDKIYGDNTNMDYYVDGPWTPSHLVIDINIPAARIPIS</sequence>
<dbReference type="EMBL" id="MCGE01000018">
    <property type="protein sequence ID" value="ORZ12639.1"/>
    <property type="molecule type" value="Genomic_DNA"/>
</dbReference>
<organism evidence="2 3">
    <name type="scientific">Absidia repens</name>
    <dbReference type="NCBI Taxonomy" id="90262"/>
    <lineage>
        <taxon>Eukaryota</taxon>
        <taxon>Fungi</taxon>
        <taxon>Fungi incertae sedis</taxon>
        <taxon>Mucoromycota</taxon>
        <taxon>Mucoromycotina</taxon>
        <taxon>Mucoromycetes</taxon>
        <taxon>Mucorales</taxon>
        <taxon>Cunninghamellaceae</taxon>
        <taxon>Absidia</taxon>
    </lineage>
</organism>
<accession>A0A1X2IA55</accession>
<evidence type="ECO:0000313" key="2">
    <source>
        <dbReference type="EMBL" id="ORZ12639.1"/>
    </source>
</evidence>
<name>A0A1X2IA55_9FUNG</name>
<proteinExistence type="predicted"/>
<evidence type="ECO:0000256" key="1">
    <source>
        <dbReference type="SAM" id="MobiDB-lite"/>
    </source>
</evidence>
<dbReference type="Proteomes" id="UP000193560">
    <property type="component" value="Unassembled WGS sequence"/>
</dbReference>
<comment type="caution">
    <text evidence="2">The sequence shown here is derived from an EMBL/GenBank/DDBJ whole genome shotgun (WGS) entry which is preliminary data.</text>
</comment>
<evidence type="ECO:0000313" key="3">
    <source>
        <dbReference type="Proteomes" id="UP000193560"/>
    </source>
</evidence>